<feature type="compositionally biased region" description="Pro residues" evidence="1">
    <location>
        <begin position="18"/>
        <end position="31"/>
    </location>
</feature>
<evidence type="ECO:0000313" key="4">
    <source>
        <dbReference type="EnsemblPlants" id="OMERI04G00310.1"/>
    </source>
</evidence>
<dbReference type="STRING" id="40149.A0A0E0D9Y6"/>
<feature type="compositionally biased region" description="Low complexity" evidence="1">
    <location>
        <begin position="313"/>
        <end position="339"/>
    </location>
</feature>
<feature type="region of interest" description="Disordered" evidence="1">
    <location>
        <begin position="234"/>
        <end position="417"/>
    </location>
</feature>
<dbReference type="Pfam" id="PF14383">
    <property type="entry name" value="VARLMGL"/>
    <property type="match status" value="1"/>
</dbReference>
<evidence type="ECO:0008006" key="6">
    <source>
        <dbReference type="Google" id="ProtNLM"/>
    </source>
</evidence>
<feature type="domain" description="DUF3741" evidence="3">
    <location>
        <begin position="136"/>
        <end position="155"/>
    </location>
</feature>
<dbReference type="Gramene" id="OMERI04G00310.1">
    <property type="protein sequence ID" value="OMERI04G00310.1"/>
    <property type="gene ID" value="OMERI04G00310"/>
</dbReference>
<evidence type="ECO:0000256" key="1">
    <source>
        <dbReference type="SAM" id="MobiDB-lite"/>
    </source>
</evidence>
<dbReference type="EnsemblPlants" id="OMERI04G00310.1">
    <property type="protein sequence ID" value="OMERI04G00310.1"/>
    <property type="gene ID" value="OMERI04G00310"/>
</dbReference>
<dbReference type="eggNOG" id="ENOG502RST5">
    <property type="taxonomic scope" value="Eukaryota"/>
</dbReference>
<feature type="compositionally biased region" description="Basic and acidic residues" evidence="1">
    <location>
        <begin position="383"/>
        <end position="392"/>
    </location>
</feature>
<feature type="compositionally biased region" description="Pro residues" evidence="1">
    <location>
        <begin position="398"/>
        <end position="408"/>
    </location>
</feature>
<dbReference type="AlphaFoldDB" id="A0A0E0D9Y6"/>
<evidence type="ECO:0000259" key="3">
    <source>
        <dbReference type="Pfam" id="PF14383"/>
    </source>
</evidence>
<dbReference type="HOGENOM" id="CLU_026543_0_0_1"/>
<feature type="compositionally biased region" description="Pro residues" evidence="1">
    <location>
        <begin position="360"/>
        <end position="376"/>
    </location>
</feature>
<evidence type="ECO:0000259" key="2">
    <source>
        <dbReference type="Pfam" id="PF14309"/>
    </source>
</evidence>
<keyword evidence="5" id="KW-1185">Reference proteome</keyword>
<name>A0A0E0D9Y6_9ORYZ</name>
<dbReference type="PANTHER" id="PTHR37751">
    <property type="entry name" value="LOW PROTEIN: M-PHASE INDUCER PHOSPHATASE-LIKE PROTEIN"/>
    <property type="match status" value="1"/>
</dbReference>
<dbReference type="Pfam" id="PF14309">
    <property type="entry name" value="DUF4378"/>
    <property type="match status" value="1"/>
</dbReference>
<reference evidence="4" key="1">
    <citation type="submission" date="2015-04" db="UniProtKB">
        <authorList>
            <consortium name="EnsemblPlants"/>
        </authorList>
    </citation>
    <scope>IDENTIFICATION</scope>
</reference>
<proteinExistence type="predicted"/>
<evidence type="ECO:0000313" key="5">
    <source>
        <dbReference type="Proteomes" id="UP000008021"/>
    </source>
</evidence>
<feature type="compositionally biased region" description="Pro residues" evidence="1">
    <location>
        <begin position="340"/>
        <end position="353"/>
    </location>
</feature>
<dbReference type="InterPro" id="IPR032795">
    <property type="entry name" value="DUF3741-assoc"/>
</dbReference>
<accession>A0A0E0D9Y6</accession>
<feature type="region of interest" description="Disordered" evidence="1">
    <location>
        <begin position="148"/>
        <end position="208"/>
    </location>
</feature>
<dbReference type="InterPro" id="IPR025486">
    <property type="entry name" value="DUF4378"/>
</dbReference>
<organism evidence="4">
    <name type="scientific">Oryza meridionalis</name>
    <dbReference type="NCBI Taxonomy" id="40149"/>
    <lineage>
        <taxon>Eukaryota</taxon>
        <taxon>Viridiplantae</taxon>
        <taxon>Streptophyta</taxon>
        <taxon>Embryophyta</taxon>
        <taxon>Tracheophyta</taxon>
        <taxon>Spermatophyta</taxon>
        <taxon>Magnoliopsida</taxon>
        <taxon>Liliopsida</taxon>
        <taxon>Poales</taxon>
        <taxon>Poaceae</taxon>
        <taxon>BOP clade</taxon>
        <taxon>Oryzoideae</taxon>
        <taxon>Oryzeae</taxon>
        <taxon>Oryzinae</taxon>
        <taxon>Oryza</taxon>
    </lineage>
</organism>
<feature type="compositionally biased region" description="Basic and acidic residues" evidence="1">
    <location>
        <begin position="265"/>
        <end position="284"/>
    </location>
</feature>
<dbReference type="Proteomes" id="UP000008021">
    <property type="component" value="Chromosome 4"/>
</dbReference>
<protein>
    <recommendedName>
        <fullName evidence="6">DUF4378 domain-containing protein</fullName>
    </recommendedName>
</protein>
<feature type="compositionally biased region" description="Low complexity" evidence="1">
    <location>
        <begin position="237"/>
        <end position="246"/>
    </location>
</feature>
<feature type="domain" description="DUF4378" evidence="2">
    <location>
        <begin position="446"/>
        <end position="601"/>
    </location>
</feature>
<reference evidence="4" key="2">
    <citation type="submission" date="2018-05" db="EMBL/GenBank/DDBJ databases">
        <title>OmerRS3 (Oryza meridionalis Reference Sequence Version 3).</title>
        <authorList>
            <person name="Zhang J."/>
            <person name="Kudrna D."/>
            <person name="Lee S."/>
            <person name="Talag J."/>
            <person name="Welchert J."/>
            <person name="Wing R.A."/>
        </authorList>
    </citation>
    <scope>NUCLEOTIDE SEQUENCE [LARGE SCALE GENOMIC DNA]</scope>
    <source>
        <strain evidence="4">cv. OR44</strain>
    </source>
</reference>
<feature type="region of interest" description="Disordered" evidence="1">
    <location>
        <begin position="1"/>
        <end position="39"/>
    </location>
</feature>
<dbReference type="PANTHER" id="PTHR37751:SF1">
    <property type="entry name" value="LOW PROTEIN: M-PHASE INDUCER PHOSPHATASE-LIKE PROTEIN"/>
    <property type="match status" value="1"/>
</dbReference>
<sequence length="634" mass="68066">MKTSSRHHWFSWSRSSSAPPPPSRDPPPPPAFRHGRPTPDAHPGCMAIMSYLIFAPGAGCVGRPPNSSSHLAVVTAASPSSSLATPGEAGLQAPRNSLDLDADLLRRDIQIGVQIEPAFDALARPKPSAPTSEAETPRTPSLVARLMGIDGLPDSPSPATSSNSKPREKKKRVIPESISLRQPLRDLSRSLPDTPRASTSSVRPAAAGAPTWDVVDHPRLSLQVLKDNVLDRARQYMSMPTSPTSLSKKKKTRSRRDATAAADGRSSKENAVREIVRQARETVTNRKSKKNAAAIGKENASPGHHHQSGKENAPPAAKQAAAPPMRAPLAEQQPHAPRLPLQPRPAPPPPPPQQQRAKPSRPPPPPPPLDPPPRAVAPPAKCKRPDGCERFATRIKKPAPPPIVPAQPSPASSTDRDIVVSGERKITSSTPVVTATGGVPVEEDPEYVYLRAVLERGGFMRARAAAYKGHSVETPVDPLVFHLLELELPADEARLGPLRHRWNRKLLFQLTQEMLAEQLLGLDPTSPSTSSGAALVARLWRRARSFPAADCRVVEDILALVAADVEAAARARRVVERRLVAEEGEDVAEEVAERVLDALLEAEIAAVAGGEVTSPTTNHRQIASKCAQLVDDLS</sequence>